<organism evidence="2 3">
    <name type="scientific">Neoarthrinium moseri</name>
    <dbReference type="NCBI Taxonomy" id="1658444"/>
    <lineage>
        <taxon>Eukaryota</taxon>
        <taxon>Fungi</taxon>
        <taxon>Dikarya</taxon>
        <taxon>Ascomycota</taxon>
        <taxon>Pezizomycotina</taxon>
        <taxon>Sordariomycetes</taxon>
        <taxon>Xylariomycetidae</taxon>
        <taxon>Amphisphaeriales</taxon>
        <taxon>Apiosporaceae</taxon>
        <taxon>Neoarthrinium</taxon>
    </lineage>
</organism>
<gene>
    <name evidence="2" type="ORF">JX265_002049</name>
</gene>
<feature type="region of interest" description="Disordered" evidence="1">
    <location>
        <begin position="648"/>
        <end position="669"/>
    </location>
</feature>
<reference evidence="2" key="1">
    <citation type="submission" date="2021-03" db="EMBL/GenBank/DDBJ databases">
        <title>Revisited historic fungal species revealed as producer of novel bioactive compounds through whole genome sequencing and comparative genomics.</title>
        <authorList>
            <person name="Vignolle G.A."/>
            <person name="Hochenegger N."/>
            <person name="Mach R.L."/>
            <person name="Mach-Aigner A.R."/>
            <person name="Javad Rahimi M."/>
            <person name="Salim K.A."/>
            <person name="Chan C.M."/>
            <person name="Lim L.B.L."/>
            <person name="Cai F."/>
            <person name="Druzhinina I.S."/>
            <person name="U'Ren J.M."/>
            <person name="Derntl C."/>
        </authorList>
    </citation>
    <scope>NUCLEOTIDE SEQUENCE</scope>
    <source>
        <strain evidence="2">TUCIM 5799</strain>
    </source>
</reference>
<name>A0A9Q0AV66_9PEZI</name>
<accession>A0A9Q0AV66</accession>
<protein>
    <recommendedName>
        <fullName evidence="4">Alpha-ketoglutarate-dependent sulfonate dioxygenase</fullName>
    </recommendedName>
</protein>
<feature type="region of interest" description="Disordered" evidence="1">
    <location>
        <begin position="578"/>
        <end position="609"/>
    </location>
</feature>
<dbReference type="InterPro" id="IPR009836">
    <property type="entry name" value="GRDP-like"/>
</dbReference>
<feature type="compositionally biased region" description="Basic and acidic residues" evidence="1">
    <location>
        <begin position="1"/>
        <end position="12"/>
    </location>
</feature>
<dbReference type="Proteomes" id="UP000829685">
    <property type="component" value="Unassembled WGS sequence"/>
</dbReference>
<dbReference type="EMBL" id="JAFIMR010000003">
    <property type="protein sequence ID" value="KAI1880428.1"/>
    <property type="molecule type" value="Genomic_DNA"/>
</dbReference>
<feature type="compositionally biased region" description="Basic and acidic residues" evidence="1">
    <location>
        <begin position="22"/>
        <end position="44"/>
    </location>
</feature>
<dbReference type="PANTHER" id="PTHR34365:SF7">
    <property type="entry name" value="GLYCINE-RICH DOMAIN-CONTAINING PROTEIN 1"/>
    <property type="match status" value="1"/>
</dbReference>
<comment type="caution">
    <text evidence="2">The sequence shown here is derived from an EMBL/GenBank/DDBJ whole genome shotgun (WGS) entry which is preliminary data.</text>
</comment>
<feature type="region of interest" description="Disordered" evidence="1">
    <location>
        <begin position="1"/>
        <end position="53"/>
    </location>
</feature>
<keyword evidence="3" id="KW-1185">Reference proteome</keyword>
<evidence type="ECO:0008006" key="4">
    <source>
        <dbReference type="Google" id="ProtNLM"/>
    </source>
</evidence>
<evidence type="ECO:0000313" key="3">
    <source>
        <dbReference type="Proteomes" id="UP000829685"/>
    </source>
</evidence>
<evidence type="ECO:0000256" key="1">
    <source>
        <dbReference type="SAM" id="MobiDB-lite"/>
    </source>
</evidence>
<feature type="compositionally biased region" description="Polar residues" evidence="1">
    <location>
        <begin position="648"/>
        <end position="662"/>
    </location>
</feature>
<sequence>MTKGEDSKRSVPDDEVPPAYRDAVERPNQEQYEQDSKSAVHEESNSSGFSSAWPEAHPTVDTCLVHLKLLRAFEQLKSKIGYTDGLWEIWDSRALGNVEVLAKLREKRWALYVARAVDRYQAWWKSFVPDMLTEKDILKRSPEGNPSRYAQFAAAHEPMRWTKDILPPPDVLLVWHTHMLNPRIYLEDCLRVGYGSLWSTGLPWNVIDGIINRNFEFTSSNERVSNWVHRTETQWDNMQDVMSKDIKCPVCSTILDVPWTTCGQAPDSKGKPGLVGQGYGDGSFSSSCKNCNAVVDDDVLRAAKFRDDLKNLVTKDWPMPGTMLDIKNGLNNLQDADSDQLFPNRLVRLGLLVEVTSAFEPGNPTKPSVMFIRDKIQDITAHPTYRHSNDQLKKIDKGISGVGTVVPHRLSRNARVQTRSMMSRYWENSSIFGLELRGAVMRQGVFCEKMFKINWLESPTAKFTMEKLLKKYERFFEILAAHPDQIVTPTLDVDLAWHTHQLSPKDYYHFTVKKTGSLTDHNDKVDEDKLAVSFDWMAKEYQEKYGEVYSECTCWFCESLRFKNASSLKSRITTNKASATSDAWRSEAQGAREPLHISSHPSVHPLSERNGSRRTERFIFHNDLNDSFDKAIKLSTKGQKKGFASLFKASTSKPPGSASAQGSMGPRGQDAVTHWGNTVSLPGPWASQTHVALTEPMYSSSPGAIHESAGQPGVCASGTCGGQGGCGSGAVAMCGAGCTGMGKTPFGPGCAGGA</sequence>
<evidence type="ECO:0000313" key="2">
    <source>
        <dbReference type="EMBL" id="KAI1880428.1"/>
    </source>
</evidence>
<dbReference type="PANTHER" id="PTHR34365">
    <property type="entry name" value="ENOLASE (DUF1399)"/>
    <property type="match status" value="1"/>
</dbReference>
<dbReference type="AlphaFoldDB" id="A0A9Q0AV66"/>
<dbReference type="Pfam" id="PF07173">
    <property type="entry name" value="GRDP-like"/>
    <property type="match status" value="2"/>
</dbReference>
<proteinExistence type="predicted"/>